<dbReference type="InterPro" id="IPR051553">
    <property type="entry name" value="Ran_GTPase-activating"/>
</dbReference>
<evidence type="ECO:0000256" key="1">
    <source>
        <dbReference type="PROSITE-ProRule" id="PRU00235"/>
    </source>
</evidence>
<accession>W1QJS8</accession>
<dbReference type="Pfam" id="PF13540">
    <property type="entry name" value="RCC1_2"/>
    <property type="match status" value="2"/>
</dbReference>
<protein>
    <submittedName>
        <fullName evidence="2">F-box protein pof9</fullName>
    </submittedName>
</protein>
<dbReference type="PANTHER" id="PTHR45982">
    <property type="entry name" value="REGULATOR OF CHROMOSOME CONDENSATION"/>
    <property type="match status" value="1"/>
</dbReference>
<proteinExistence type="predicted"/>
<feature type="repeat" description="RCC1" evidence="1">
    <location>
        <begin position="407"/>
        <end position="473"/>
    </location>
</feature>
<evidence type="ECO:0000313" key="3">
    <source>
        <dbReference type="Proteomes" id="UP000008673"/>
    </source>
</evidence>
<dbReference type="eggNOG" id="ENOG502QUVE">
    <property type="taxonomic scope" value="Eukaryota"/>
</dbReference>
<dbReference type="RefSeq" id="XP_013936088.1">
    <property type="nucleotide sequence ID" value="XM_014080613.1"/>
</dbReference>
<comment type="caution">
    <text evidence="2">The sequence shown here is derived from an EMBL/GenBank/DDBJ whole genome shotgun (WGS) entry which is preliminary data.</text>
</comment>
<gene>
    <name evidence="2" type="ORF">HPODL_00651</name>
</gene>
<dbReference type="HOGENOM" id="CLU_585471_0_0_1"/>
<dbReference type="GO" id="GO:0005085">
    <property type="term" value="F:guanyl-nucleotide exchange factor activity"/>
    <property type="evidence" value="ECO:0007669"/>
    <property type="project" value="TreeGrafter"/>
</dbReference>
<evidence type="ECO:0000313" key="2">
    <source>
        <dbReference type="EMBL" id="ESX01254.1"/>
    </source>
</evidence>
<dbReference type="OrthoDB" id="61110at2759"/>
<sequence length="474" mass="52945">MVFFLDLHEDIICFHIVPFLDEPDIRALFLTCKSLSLSLNQAVVWHQMFRKAFKHDNVPFDIYYKWPQLYKLRRSCKLLTFGNNGYSRLGWLFGSQDAALEILDHGQSKRLVKPVELTFDDEHIADVTAGGFAFCVLTTRGNVYFTGRNWHGMAGLSEPGPKTRDYNFGSEPRPAYEPGKCVNKVQLPENTKISQIGSGRSHFIGLDTNGRLWTWDSVGRLCRGVELDLHLENGDRVTGPIERIRAGWSLSSCHIDNLGIAVWNRRDSLAPHSGEYGPVRAYVSVIDGTVAIDDYIVLDNFLIYLTAQGELYRVDLPGELSPRIGRGSKLAKFQEYAEKHSQYGSHKTRFVRLSGSFNRFSAITNDDQVLLGDKSSEKPQIFRELQSNGVISVAVGDYHFLALNKKGELYAWGRESHKNGCLGLGTLSAALSMPGVRQDGNDIVVEQPVRVPISGQVLAIAAGGWQSAALVHEK</sequence>
<dbReference type="GO" id="GO:0005737">
    <property type="term" value="C:cytoplasm"/>
    <property type="evidence" value="ECO:0007669"/>
    <property type="project" value="TreeGrafter"/>
</dbReference>
<dbReference type="STRING" id="871575.W1QJS8"/>
<name>W1QJS8_OGAPD</name>
<dbReference type="InterPro" id="IPR009091">
    <property type="entry name" value="RCC1/BLIP-II"/>
</dbReference>
<dbReference type="AlphaFoldDB" id="W1QJS8"/>
<dbReference type="InterPro" id="IPR036047">
    <property type="entry name" value="F-box-like_dom_sf"/>
</dbReference>
<dbReference type="InterPro" id="IPR000408">
    <property type="entry name" value="Reg_chr_condens"/>
</dbReference>
<dbReference type="Proteomes" id="UP000008673">
    <property type="component" value="Unassembled WGS sequence"/>
</dbReference>
<dbReference type="Gene3D" id="2.130.10.30">
    <property type="entry name" value="Regulator of chromosome condensation 1/beta-lactamase-inhibitor protein II"/>
    <property type="match status" value="2"/>
</dbReference>
<reference evidence="2 3" key="1">
    <citation type="journal article" date="2013" name="BMC Genomics">
        <title>Genome sequence and analysis of methylotrophic yeast Hansenula polymorpha DL1.</title>
        <authorList>
            <person name="Ravin N.V."/>
            <person name="Eldarov M.A."/>
            <person name="Kadnikov V.V."/>
            <person name="Beletsky A.V."/>
            <person name="Schneider J."/>
            <person name="Mardanova E.S."/>
            <person name="Smekalova E.M."/>
            <person name="Zvereva M.I."/>
            <person name="Dontsova O.A."/>
            <person name="Mardanov A.V."/>
            <person name="Skryabin K.G."/>
        </authorList>
    </citation>
    <scope>NUCLEOTIDE SEQUENCE [LARGE SCALE GENOMIC DNA]</scope>
    <source>
        <strain evidence="3">ATCC 26012 / BCRC 20466 / JCM 22074 / NRRL Y-7560 / DL-1</strain>
    </source>
</reference>
<dbReference type="SUPFAM" id="SSF81383">
    <property type="entry name" value="F-box domain"/>
    <property type="match status" value="1"/>
</dbReference>
<organism evidence="2 3">
    <name type="scientific">Ogataea parapolymorpha (strain ATCC 26012 / BCRC 20466 / JCM 22074 / NRRL Y-7560 / DL-1)</name>
    <name type="common">Yeast</name>
    <name type="synonym">Hansenula polymorpha</name>
    <dbReference type="NCBI Taxonomy" id="871575"/>
    <lineage>
        <taxon>Eukaryota</taxon>
        <taxon>Fungi</taxon>
        <taxon>Dikarya</taxon>
        <taxon>Ascomycota</taxon>
        <taxon>Saccharomycotina</taxon>
        <taxon>Pichiomycetes</taxon>
        <taxon>Pichiales</taxon>
        <taxon>Pichiaceae</taxon>
        <taxon>Ogataea</taxon>
    </lineage>
</organism>
<feature type="repeat" description="RCC1" evidence="1">
    <location>
        <begin position="141"/>
        <end position="209"/>
    </location>
</feature>
<dbReference type="PROSITE" id="PS50012">
    <property type="entry name" value="RCC1_3"/>
    <property type="match status" value="2"/>
</dbReference>
<dbReference type="GeneID" id="25770122"/>
<dbReference type="EMBL" id="AEOI02000005">
    <property type="protein sequence ID" value="ESX01254.1"/>
    <property type="molecule type" value="Genomic_DNA"/>
</dbReference>
<dbReference type="OMA" id="DFRIAPQ"/>
<keyword evidence="3" id="KW-1185">Reference proteome</keyword>
<dbReference type="SUPFAM" id="SSF50985">
    <property type="entry name" value="RCC1/BLIP-II"/>
    <property type="match status" value="1"/>
</dbReference>
<dbReference type="PANTHER" id="PTHR45982:SF3">
    <property type="entry name" value="F-BOX PROTEIN POF9"/>
    <property type="match status" value="1"/>
</dbReference>
<dbReference type="KEGG" id="opa:HPODL_00651"/>